<dbReference type="Gene3D" id="3.40.50.1010">
    <property type="entry name" value="5'-nuclease"/>
    <property type="match status" value="1"/>
</dbReference>
<dbReference type="InterPro" id="IPR011990">
    <property type="entry name" value="TPR-like_helical_dom_sf"/>
</dbReference>
<dbReference type="InterPro" id="IPR045153">
    <property type="entry name" value="Est1/Ebs1-like"/>
</dbReference>
<dbReference type="EMBL" id="JBCLYO010000003">
    <property type="protein sequence ID" value="KAL0091817.1"/>
    <property type="molecule type" value="Genomic_DNA"/>
</dbReference>
<dbReference type="CDD" id="cd09880">
    <property type="entry name" value="PIN_Smg5-6-like"/>
    <property type="match status" value="1"/>
</dbReference>
<dbReference type="PANTHER" id="PTHR15696">
    <property type="entry name" value="SMG-7 SUPPRESSOR WITH MORPHOLOGICAL EFFECT ON GENITALIA PROTEIN 7"/>
    <property type="match status" value="1"/>
</dbReference>
<evidence type="ECO:0000259" key="2">
    <source>
        <dbReference type="SMART" id="SM00670"/>
    </source>
</evidence>
<keyword evidence="4" id="KW-1185">Reference proteome</keyword>
<feature type="compositionally biased region" description="Basic and acidic residues" evidence="1">
    <location>
        <begin position="31"/>
        <end position="47"/>
    </location>
</feature>
<dbReference type="SUPFAM" id="SSF88723">
    <property type="entry name" value="PIN domain-like"/>
    <property type="match status" value="1"/>
</dbReference>
<dbReference type="SMART" id="SM00670">
    <property type="entry name" value="PINc"/>
    <property type="match status" value="1"/>
</dbReference>
<evidence type="ECO:0000256" key="1">
    <source>
        <dbReference type="SAM" id="MobiDB-lite"/>
    </source>
</evidence>
<organism evidence="3 4">
    <name type="scientific">Phycomyces blakesleeanus</name>
    <dbReference type="NCBI Taxonomy" id="4837"/>
    <lineage>
        <taxon>Eukaryota</taxon>
        <taxon>Fungi</taxon>
        <taxon>Fungi incertae sedis</taxon>
        <taxon>Mucoromycota</taxon>
        <taxon>Mucoromycotina</taxon>
        <taxon>Mucoromycetes</taxon>
        <taxon>Mucorales</taxon>
        <taxon>Phycomycetaceae</taxon>
        <taxon>Phycomyces</taxon>
    </lineage>
</organism>
<dbReference type="Proteomes" id="UP001448207">
    <property type="component" value="Unassembled WGS sequence"/>
</dbReference>
<dbReference type="InterPro" id="IPR029060">
    <property type="entry name" value="PIN-like_dom_sf"/>
</dbReference>
<dbReference type="InterPro" id="IPR002716">
    <property type="entry name" value="PIN_dom"/>
</dbReference>
<dbReference type="PANTHER" id="PTHR15696:SF0">
    <property type="entry name" value="TELOMERASE-BINDING PROTEIN EST1A"/>
    <property type="match status" value="1"/>
</dbReference>
<feature type="region of interest" description="Disordered" evidence="1">
    <location>
        <begin position="345"/>
        <end position="370"/>
    </location>
</feature>
<feature type="region of interest" description="Disordered" evidence="1">
    <location>
        <begin position="29"/>
        <end position="50"/>
    </location>
</feature>
<feature type="compositionally biased region" description="Basic and acidic residues" evidence="1">
    <location>
        <begin position="356"/>
        <end position="370"/>
    </location>
</feature>
<dbReference type="Gene3D" id="1.25.40.10">
    <property type="entry name" value="Tetratricopeptide repeat domain"/>
    <property type="match status" value="1"/>
</dbReference>
<name>A0ABR3B782_PHYBL</name>
<reference evidence="3 4" key="1">
    <citation type="submission" date="2024-04" db="EMBL/GenBank/DDBJ databases">
        <title>Symmetric and asymmetric DNA N6-adenine methylation regulates different biological responses in Mucorales.</title>
        <authorList>
            <consortium name="Lawrence Berkeley National Laboratory"/>
            <person name="Lax C."/>
            <person name="Mondo S.J."/>
            <person name="Osorio-Concepcion M."/>
            <person name="Muszewska A."/>
            <person name="Corrochano-Luque M."/>
            <person name="Gutierrez G."/>
            <person name="Riley R."/>
            <person name="Lipzen A."/>
            <person name="Guo J."/>
            <person name="Hundley H."/>
            <person name="Amirebrahimi M."/>
            <person name="Ng V."/>
            <person name="Lorenzo-Gutierrez D."/>
            <person name="Binder U."/>
            <person name="Yang J."/>
            <person name="Song Y."/>
            <person name="Canovas D."/>
            <person name="Navarro E."/>
            <person name="Freitag M."/>
            <person name="Gabaldon T."/>
            <person name="Grigoriev I.V."/>
            <person name="Corrochano L.M."/>
            <person name="Nicolas F.E."/>
            <person name="Garre V."/>
        </authorList>
    </citation>
    <scope>NUCLEOTIDE SEQUENCE [LARGE SCALE GENOMIC DNA]</scope>
    <source>
        <strain evidence="3 4">L51</strain>
    </source>
</reference>
<feature type="domain" description="PIN" evidence="2">
    <location>
        <begin position="839"/>
        <end position="976"/>
    </location>
</feature>
<evidence type="ECO:0000313" key="4">
    <source>
        <dbReference type="Proteomes" id="UP001448207"/>
    </source>
</evidence>
<dbReference type="SUPFAM" id="SSF48452">
    <property type="entry name" value="TPR-like"/>
    <property type="match status" value="1"/>
</dbReference>
<evidence type="ECO:0000313" key="3">
    <source>
        <dbReference type="EMBL" id="KAL0091817.1"/>
    </source>
</evidence>
<sequence length="997" mass="115025">MLLTHLQQLEAKIAQTTEAAKRLPFFNDPSGRLEEEQSTRRSADSRSRVNPQSLTDLDITKAAALWRQKIDLHLQLADCYLKLIQLDYNFAEKKGLESLCWKRIYSLVEQFRHALKARAERLAQTNKSAQSETNVAPVVTETGMTLMSFSDDDEEQVNPLEHLRRKEMSMIHHYLRDFLDKADFFYQRLSLLLRTFDREDNGDERKESRFQAWGQSRRLKWYRCVPIRGDLARYRWAYAAGIGDDSKSQTVSREKAREDAWRWYALGSWLMPATGKLYFHLSLLVGDNSQTARKEVNVLNEMHKLYFSTRSLMVRRNGFLNAREGVVVLFENNRRWFTKHLETVQSTQRNSRQRPRKNDTRRNLREVLPRQESEAMRSEGIAGMFVRLHGMLFTKIGLDQFPQVKRRFFDALFPTDIPREDRVLVKSGEMTKDGLQRPNSRTLSGEEMFWFEMAIICISSLHSYDYSSSKLSKLILLNTRRLYGQDSKENDTSVTVEEDMTSIEESVKEPWLLYIELLLHWMVVNCMCAKPPSSPYDLPNNQVSLWEAIVGPIVPDLIEKSKQGPEMRNGIQSSISPAFWPLLLEFLNKLLASLPEEHKYDLVNKYVMEDDKETESEGKGVDAAVKAELAFSRLIVKVLGDRPTLPEESHILGLGWVDGVTSRLMKTMPDIDELTKDESTKDNEWNVEDRVLYRKIKVLEYSFALAKQMSHIFEYDPVYEKFTPAKYERYETELEESLEAEYPPLTTESNTGMDQMVSFKAVMAEMDDAVLLSNETDPLDEDDDDPIVTQLKKRREQLQTLLVAANEQKRYGYRKLPTQVKEREARMNHLRENVIPGKTVLILDTNCFIGHLENIKNLFAANKWLIVVPLVVVTELDGISSNAAPLGTVAMNALKLIEETLAKKQRVNGLRVQTSHNNFMYDISIRSEQFVFGETDKNLDDLVLSSCLWWTRQPERVSSQGSVAACLVTGDRNLSVKARARDVEVVPVSVVMQLTPK</sequence>
<accession>A0ABR3B782</accession>
<gene>
    <name evidence="3" type="ORF">J3Q64DRAFT_1875252</name>
</gene>
<dbReference type="Pfam" id="PF13638">
    <property type="entry name" value="PIN_4"/>
    <property type="match status" value="1"/>
</dbReference>
<dbReference type="InterPro" id="IPR018834">
    <property type="entry name" value="DNA/RNA-bd_Est1-type"/>
</dbReference>
<dbReference type="Pfam" id="PF10373">
    <property type="entry name" value="EST1_DNA_bind"/>
    <property type="match status" value="1"/>
</dbReference>
<protein>
    <recommendedName>
        <fullName evidence="2">PIN domain-containing protein</fullName>
    </recommendedName>
</protein>
<proteinExistence type="predicted"/>
<comment type="caution">
    <text evidence="3">The sequence shown here is derived from an EMBL/GenBank/DDBJ whole genome shotgun (WGS) entry which is preliminary data.</text>
</comment>